<dbReference type="EMBL" id="JAGIYZ010000013">
    <property type="protein sequence ID" value="MBP0465063.1"/>
    <property type="molecule type" value="Genomic_DNA"/>
</dbReference>
<accession>A0ABS4AUL9</accession>
<dbReference type="InterPro" id="IPR045038">
    <property type="entry name" value="AIG2-like"/>
</dbReference>
<dbReference type="PANTHER" id="PTHR31544">
    <property type="entry name" value="AIG2-LIKE PROTEIN D"/>
    <property type="match status" value="1"/>
</dbReference>
<dbReference type="Pfam" id="PF06094">
    <property type="entry name" value="GGACT"/>
    <property type="match status" value="1"/>
</dbReference>
<evidence type="ECO:0000256" key="2">
    <source>
        <dbReference type="ARBA" id="ARBA00030602"/>
    </source>
</evidence>
<evidence type="ECO:0000259" key="3">
    <source>
        <dbReference type="Pfam" id="PF06094"/>
    </source>
</evidence>
<evidence type="ECO:0000256" key="1">
    <source>
        <dbReference type="ARBA" id="ARBA00022679"/>
    </source>
</evidence>
<keyword evidence="1" id="KW-0808">Transferase</keyword>
<gene>
    <name evidence="4" type="ORF">J5Y09_14155</name>
</gene>
<reference evidence="4 5" key="1">
    <citation type="submission" date="2021-03" db="EMBL/GenBank/DDBJ databases">
        <authorList>
            <person name="So Y."/>
        </authorList>
    </citation>
    <scope>NUCLEOTIDE SEQUENCE [LARGE SCALE GENOMIC DNA]</scope>
    <source>
        <strain evidence="4 5">PWR1</strain>
    </source>
</reference>
<dbReference type="CDD" id="cd06661">
    <property type="entry name" value="GGCT_like"/>
    <property type="match status" value="1"/>
</dbReference>
<dbReference type="SUPFAM" id="SSF110857">
    <property type="entry name" value="Gamma-glutamyl cyclotransferase-like"/>
    <property type="match status" value="1"/>
</dbReference>
<dbReference type="InterPro" id="IPR036568">
    <property type="entry name" value="GGCT-like_sf"/>
</dbReference>
<comment type="caution">
    <text evidence="4">The sequence shown here is derived from an EMBL/GenBank/DDBJ whole genome shotgun (WGS) entry which is preliminary data.</text>
</comment>
<name>A0ABS4AUL9_9PROT</name>
<dbReference type="InterPro" id="IPR013024">
    <property type="entry name" value="GGCT-like"/>
</dbReference>
<dbReference type="InterPro" id="IPR009288">
    <property type="entry name" value="AIG2-like_dom"/>
</dbReference>
<evidence type="ECO:0000313" key="4">
    <source>
        <dbReference type="EMBL" id="MBP0465063.1"/>
    </source>
</evidence>
<evidence type="ECO:0000313" key="5">
    <source>
        <dbReference type="Proteomes" id="UP000680815"/>
    </source>
</evidence>
<organism evidence="4 5">
    <name type="scientific">Roseomonas nitratireducens</name>
    <dbReference type="NCBI Taxonomy" id="2820810"/>
    <lineage>
        <taxon>Bacteria</taxon>
        <taxon>Pseudomonadati</taxon>
        <taxon>Pseudomonadota</taxon>
        <taxon>Alphaproteobacteria</taxon>
        <taxon>Acetobacterales</taxon>
        <taxon>Roseomonadaceae</taxon>
        <taxon>Roseomonas</taxon>
    </lineage>
</organism>
<proteinExistence type="predicted"/>
<dbReference type="Gene3D" id="3.10.490.10">
    <property type="entry name" value="Gamma-glutamyl cyclotransferase-like"/>
    <property type="match status" value="1"/>
</dbReference>
<protein>
    <recommendedName>
        <fullName evidence="2">Putative gamma-glutamylcyclotransferase</fullName>
    </recommendedName>
</protein>
<feature type="domain" description="Gamma-glutamylcyclotransferase AIG2-like" evidence="3">
    <location>
        <begin position="4"/>
        <end position="102"/>
    </location>
</feature>
<dbReference type="RefSeq" id="WP_209352457.1">
    <property type="nucleotide sequence ID" value="NZ_JAGIYZ010000013.1"/>
</dbReference>
<keyword evidence="5" id="KW-1185">Reference proteome</keyword>
<dbReference type="PANTHER" id="PTHR31544:SF4">
    <property type="entry name" value="GAMMA-GLUTAMYLCYCLOTRANSFERASE-RELATED"/>
    <property type="match status" value="1"/>
</dbReference>
<dbReference type="Proteomes" id="UP000680815">
    <property type="component" value="Unassembled WGS sequence"/>
</dbReference>
<sequence length="115" mass="12534">MTPLFVYGTLLDPDVLARMSGEPSLPRRMMPARLEGWRRVHLRGTPYPTLVEDAGAAVEGAVVRAGPAALARLSDYEGSAYALVPLTVATPRGPMRARAWIAPTWRADLVRPWPG</sequence>